<protein>
    <submittedName>
        <fullName evidence="1">Uncharacterized protein</fullName>
    </submittedName>
</protein>
<evidence type="ECO:0000313" key="1">
    <source>
        <dbReference type="EMBL" id="KKN13947.1"/>
    </source>
</evidence>
<sequence length="110" mass="13056">MEKENEKKELRKFVDDFTQFMHEKGYSINAVNKLSKSPDIIKGIFDKKEAEKKKEQEEEEIGFAGVWECIHCSTVIEQVVLPYFPSMPDSCFKKACRSKRFRFLKWNLLK</sequence>
<gene>
    <name evidence="1" type="ORF">LCGC14_1001130</name>
</gene>
<accession>A0A0F9NPG8</accession>
<dbReference type="EMBL" id="LAZR01003868">
    <property type="protein sequence ID" value="KKN13947.1"/>
    <property type="molecule type" value="Genomic_DNA"/>
</dbReference>
<organism evidence="1">
    <name type="scientific">marine sediment metagenome</name>
    <dbReference type="NCBI Taxonomy" id="412755"/>
    <lineage>
        <taxon>unclassified sequences</taxon>
        <taxon>metagenomes</taxon>
        <taxon>ecological metagenomes</taxon>
    </lineage>
</organism>
<comment type="caution">
    <text evidence="1">The sequence shown here is derived from an EMBL/GenBank/DDBJ whole genome shotgun (WGS) entry which is preliminary data.</text>
</comment>
<dbReference type="AlphaFoldDB" id="A0A0F9NPG8"/>
<proteinExistence type="predicted"/>
<reference evidence="1" key="1">
    <citation type="journal article" date="2015" name="Nature">
        <title>Complex archaea that bridge the gap between prokaryotes and eukaryotes.</title>
        <authorList>
            <person name="Spang A."/>
            <person name="Saw J.H."/>
            <person name="Jorgensen S.L."/>
            <person name="Zaremba-Niedzwiedzka K."/>
            <person name="Martijn J."/>
            <person name="Lind A.E."/>
            <person name="van Eijk R."/>
            <person name="Schleper C."/>
            <person name="Guy L."/>
            <person name="Ettema T.J."/>
        </authorList>
    </citation>
    <scope>NUCLEOTIDE SEQUENCE</scope>
</reference>
<name>A0A0F9NPG8_9ZZZZ</name>